<evidence type="ECO:0000256" key="2">
    <source>
        <dbReference type="ARBA" id="ARBA00023121"/>
    </source>
</evidence>
<accession>A0A8J3AMM6</accession>
<dbReference type="SUPFAM" id="SSF82549">
    <property type="entry name" value="DAK1/DegV-like"/>
    <property type="match status" value="1"/>
</dbReference>
<dbReference type="Proteomes" id="UP000626244">
    <property type="component" value="Unassembled WGS sequence"/>
</dbReference>
<gene>
    <name evidence="3" type="ORF">GCM10007380_16440</name>
</gene>
<sequence length="287" mass="31884">MNVKIITDSAADLPKEVLEQYQIDVIPLRVYSEDEKEYLDGETLNSSTLFSEMRNGKVFKTSLPSYDRIHSTFIKYAKENVPCIYLAFSSELSGTYQSTVMVKNEIVEEFPEFDLDIVDTKCASIGQGLAAVKAAILANEGKTKEEIMTQIHHSINHIEHIFTVDDLQYLVRGGRVSKVAGFVGNLLNIKPILHVEDGKLIPLEKIRGSKKVLKRMLEIMESRGVNLSNQLIGISHGDDIERATELKNAMSEMFGCKDFIIHSIGSAVGAHAGPGTLAIFFMNSDNN</sequence>
<proteinExistence type="predicted"/>
<dbReference type="Gene3D" id="3.30.1180.10">
    <property type="match status" value="1"/>
</dbReference>
<evidence type="ECO:0000313" key="4">
    <source>
        <dbReference type="Proteomes" id="UP000626244"/>
    </source>
</evidence>
<dbReference type="RefSeq" id="WP_087998044.1">
    <property type="nucleotide sequence ID" value="NZ_BMHB01000001.1"/>
</dbReference>
<reference evidence="4" key="1">
    <citation type="journal article" date="2019" name="Int. J. Syst. Evol. Microbiol.">
        <title>The Global Catalogue of Microorganisms (GCM) 10K type strain sequencing project: providing services to taxonomists for standard genome sequencing and annotation.</title>
        <authorList>
            <consortium name="The Broad Institute Genomics Platform"/>
            <consortium name="The Broad Institute Genome Sequencing Center for Infectious Disease"/>
            <person name="Wu L."/>
            <person name="Ma J."/>
        </authorList>
    </citation>
    <scope>NUCLEOTIDE SEQUENCE [LARGE SCALE GENOMIC DNA]</scope>
    <source>
        <strain evidence="4">CGMCC 1.14993</strain>
    </source>
</reference>
<dbReference type="InterPro" id="IPR050270">
    <property type="entry name" value="DegV_domain_contain"/>
</dbReference>
<dbReference type="AlphaFoldDB" id="A0A8J3AMM6"/>
<comment type="function">
    <text evidence="1">May bind long-chain fatty acids, such as palmitate, and may play a role in lipid transport or fatty acid metabolism.</text>
</comment>
<dbReference type="OrthoDB" id="9780660at2"/>
<dbReference type="PANTHER" id="PTHR33434:SF3">
    <property type="entry name" value="DEGV DOMAIN-CONTAINING PROTEIN YITS"/>
    <property type="match status" value="1"/>
</dbReference>
<dbReference type="PANTHER" id="PTHR33434">
    <property type="entry name" value="DEGV DOMAIN-CONTAINING PROTEIN DR_1986-RELATED"/>
    <property type="match status" value="1"/>
</dbReference>
<keyword evidence="2" id="KW-0446">Lipid-binding</keyword>
<keyword evidence="4" id="KW-1185">Reference proteome</keyword>
<dbReference type="NCBIfam" id="TIGR00762">
    <property type="entry name" value="DegV"/>
    <property type="match status" value="1"/>
</dbReference>
<dbReference type="EMBL" id="BMHB01000001">
    <property type="protein sequence ID" value="GGI13143.1"/>
    <property type="molecule type" value="Genomic_DNA"/>
</dbReference>
<protein>
    <recommendedName>
        <fullName evidence="5">DegV family protein</fullName>
    </recommendedName>
</protein>
<organism evidence="3 4">
    <name type="scientific">Gottfriedia solisilvae</name>
    <dbReference type="NCBI Taxonomy" id="1516104"/>
    <lineage>
        <taxon>Bacteria</taxon>
        <taxon>Bacillati</taxon>
        <taxon>Bacillota</taxon>
        <taxon>Bacilli</taxon>
        <taxon>Bacillales</taxon>
        <taxon>Bacillaceae</taxon>
        <taxon>Gottfriedia</taxon>
    </lineage>
</organism>
<name>A0A8J3AMM6_9BACI</name>
<comment type="caution">
    <text evidence="3">The sequence shown here is derived from an EMBL/GenBank/DDBJ whole genome shotgun (WGS) entry which is preliminary data.</text>
</comment>
<evidence type="ECO:0000256" key="1">
    <source>
        <dbReference type="ARBA" id="ARBA00003238"/>
    </source>
</evidence>
<dbReference type="InterPro" id="IPR043168">
    <property type="entry name" value="DegV_C"/>
</dbReference>
<dbReference type="InterPro" id="IPR003797">
    <property type="entry name" value="DegV"/>
</dbReference>
<dbReference type="Gene3D" id="3.40.50.10170">
    <property type="match status" value="1"/>
</dbReference>
<evidence type="ECO:0000313" key="3">
    <source>
        <dbReference type="EMBL" id="GGI13143.1"/>
    </source>
</evidence>
<dbReference type="GO" id="GO:0008289">
    <property type="term" value="F:lipid binding"/>
    <property type="evidence" value="ECO:0007669"/>
    <property type="project" value="UniProtKB-KW"/>
</dbReference>
<evidence type="ECO:0008006" key="5">
    <source>
        <dbReference type="Google" id="ProtNLM"/>
    </source>
</evidence>
<dbReference type="PROSITE" id="PS51482">
    <property type="entry name" value="DEGV"/>
    <property type="match status" value="1"/>
</dbReference>
<dbReference type="Pfam" id="PF02645">
    <property type="entry name" value="DegV"/>
    <property type="match status" value="1"/>
</dbReference>